<protein>
    <submittedName>
        <fullName evidence="2">Uncharacterized protein</fullName>
    </submittedName>
</protein>
<dbReference type="EMBL" id="LIYD01000005">
    <property type="protein sequence ID" value="KOS06151.1"/>
    <property type="molecule type" value="Genomic_DNA"/>
</dbReference>
<evidence type="ECO:0000313" key="2">
    <source>
        <dbReference type="EMBL" id="KOS06151.1"/>
    </source>
</evidence>
<evidence type="ECO:0000313" key="3">
    <source>
        <dbReference type="Proteomes" id="UP000037755"/>
    </source>
</evidence>
<dbReference type="Proteomes" id="UP000037755">
    <property type="component" value="Unassembled WGS sequence"/>
</dbReference>
<accession>A0A0M8MH68</accession>
<evidence type="ECO:0000256" key="1">
    <source>
        <dbReference type="SAM" id="Phobius"/>
    </source>
</evidence>
<sequence length="59" mass="6645">MKKVTAYILKNVLIFVVFMVILNAVFTIADVGVNTTQAVATIIVVLLFTYFLARVIRRL</sequence>
<keyword evidence="1" id="KW-0812">Transmembrane</keyword>
<dbReference type="RefSeq" id="WP_054407647.1">
    <property type="nucleotide sequence ID" value="NZ_FOYA01000014.1"/>
</dbReference>
<comment type="caution">
    <text evidence="2">The sequence shown here is derived from an EMBL/GenBank/DDBJ whole genome shotgun (WGS) entry which is preliminary data.</text>
</comment>
<dbReference type="PATRIC" id="fig|1202724.3.peg.1865"/>
<proteinExistence type="predicted"/>
<feature type="transmembrane region" description="Helical" evidence="1">
    <location>
        <begin position="12"/>
        <end position="29"/>
    </location>
</feature>
<dbReference type="AlphaFoldDB" id="A0A0M8MH68"/>
<reference evidence="2 3" key="1">
    <citation type="submission" date="2015-08" db="EMBL/GenBank/DDBJ databases">
        <title>Whole genome sequence of Flavobacterium akiainvivens IK-1T, from decaying Wikstroemia oahuensis, an endemic Hawaiian shrub.</title>
        <authorList>
            <person name="Wan X."/>
            <person name="Hou S."/>
            <person name="Saito J."/>
            <person name="Donachie S."/>
        </authorList>
    </citation>
    <scope>NUCLEOTIDE SEQUENCE [LARGE SCALE GENOMIC DNA]</scope>
    <source>
        <strain evidence="2 3">IK-1</strain>
    </source>
</reference>
<keyword evidence="1" id="KW-0472">Membrane</keyword>
<keyword evidence="1" id="KW-1133">Transmembrane helix</keyword>
<organism evidence="2 3">
    <name type="scientific">Flavobacterium akiainvivens</name>
    <dbReference type="NCBI Taxonomy" id="1202724"/>
    <lineage>
        <taxon>Bacteria</taxon>
        <taxon>Pseudomonadati</taxon>
        <taxon>Bacteroidota</taxon>
        <taxon>Flavobacteriia</taxon>
        <taxon>Flavobacteriales</taxon>
        <taxon>Flavobacteriaceae</taxon>
        <taxon>Flavobacterium</taxon>
    </lineage>
</organism>
<keyword evidence="3" id="KW-1185">Reference proteome</keyword>
<gene>
    <name evidence="2" type="ORF">AM493_08980</name>
</gene>
<dbReference type="STRING" id="1202724.AM493_08980"/>
<feature type="transmembrane region" description="Helical" evidence="1">
    <location>
        <begin position="35"/>
        <end position="53"/>
    </location>
</feature>
<name>A0A0M8MH68_9FLAO</name>